<comment type="similarity">
    <text evidence="2">Belongs to the ABC transporter superfamily.</text>
</comment>
<dbReference type="InterPro" id="IPR027417">
    <property type="entry name" value="P-loop_NTPase"/>
</dbReference>
<dbReference type="GO" id="GO:0005524">
    <property type="term" value="F:ATP binding"/>
    <property type="evidence" value="ECO:0007669"/>
    <property type="project" value="UniProtKB-KW"/>
</dbReference>
<dbReference type="SUPFAM" id="SSF52540">
    <property type="entry name" value="P-loop containing nucleoside triphosphate hydrolases"/>
    <property type="match status" value="1"/>
</dbReference>
<dbReference type="InterPro" id="IPR050095">
    <property type="entry name" value="ECF_ABC_transporter_ATP-bd"/>
</dbReference>
<dbReference type="Gene3D" id="3.40.50.300">
    <property type="entry name" value="P-loop containing nucleotide triphosphate hydrolases"/>
    <property type="match status" value="1"/>
</dbReference>
<proteinExistence type="inferred from homology"/>
<evidence type="ECO:0000256" key="7">
    <source>
        <dbReference type="ARBA" id="ARBA00022967"/>
    </source>
</evidence>
<dbReference type="CDD" id="cd03225">
    <property type="entry name" value="ABC_cobalt_CbiO_domain1"/>
    <property type="match status" value="1"/>
</dbReference>
<evidence type="ECO:0000313" key="10">
    <source>
        <dbReference type="EMBL" id="SFC70359.1"/>
    </source>
</evidence>
<sequence>MSIIEVEQLKYRYPDLTDLVLDDLSFSVEKGECLGIVGENTAGKSTLCYALAGLIPHFYKGAYGGKVTVNGLVVREHEIADIVENIGLVFENPFSQMTGAKKTVYEEVAFGLENLGLDRKEMHRRIEQYLKLLDVFAVKDKNPFDLSGGQMQRVAIASVLAMEPDVLILDEPTSQLDPQGSSEVFEVIEQLTEKGMTIILVEHKMEQIAQYADRVLLLHQGRQVALDTPEKIFSRVDLKDFGVTPPVVTNIAKALNVRYPDSELYPVTIEEFKRLEEAK</sequence>
<keyword evidence="3" id="KW-0813">Transport</keyword>
<protein>
    <submittedName>
        <fullName evidence="10">Energy-coupling factor transport system ATP-binding protein</fullName>
    </submittedName>
</protein>
<dbReference type="STRING" id="753702.SAMN04488102_1209"/>
<evidence type="ECO:0000256" key="6">
    <source>
        <dbReference type="ARBA" id="ARBA00022840"/>
    </source>
</evidence>
<dbReference type="PANTHER" id="PTHR43553">
    <property type="entry name" value="HEAVY METAL TRANSPORTER"/>
    <property type="match status" value="1"/>
</dbReference>
<dbReference type="Pfam" id="PF00005">
    <property type="entry name" value="ABC_tran"/>
    <property type="match status" value="1"/>
</dbReference>
<dbReference type="GO" id="GO:0043190">
    <property type="term" value="C:ATP-binding cassette (ABC) transporter complex"/>
    <property type="evidence" value="ECO:0007669"/>
    <property type="project" value="TreeGrafter"/>
</dbReference>
<comment type="subcellular location">
    <subcellularLocation>
        <location evidence="1">Cell membrane</location>
        <topology evidence="1">Peripheral membrane protein</topology>
    </subcellularLocation>
</comment>
<keyword evidence="8" id="KW-0472">Membrane</keyword>
<dbReference type="InterPro" id="IPR017871">
    <property type="entry name" value="ABC_transporter-like_CS"/>
</dbReference>
<dbReference type="SMART" id="SM00382">
    <property type="entry name" value="AAA"/>
    <property type="match status" value="1"/>
</dbReference>
<keyword evidence="4" id="KW-1003">Cell membrane</keyword>
<dbReference type="InterPro" id="IPR015856">
    <property type="entry name" value="ABC_transpr_CbiO/EcfA_su"/>
</dbReference>
<dbReference type="FunFam" id="3.40.50.300:FF:000224">
    <property type="entry name" value="Energy-coupling factor transporter ATP-binding protein EcfA"/>
    <property type="match status" value="1"/>
</dbReference>
<evidence type="ECO:0000256" key="3">
    <source>
        <dbReference type="ARBA" id="ARBA00022448"/>
    </source>
</evidence>
<dbReference type="AlphaFoldDB" id="A0A1I1LBG0"/>
<dbReference type="PANTHER" id="PTHR43553:SF27">
    <property type="entry name" value="ENERGY-COUPLING FACTOR TRANSPORTER ATP-BINDING PROTEIN ECFA2"/>
    <property type="match status" value="1"/>
</dbReference>
<evidence type="ECO:0000256" key="2">
    <source>
        <dbReference type="ARBA" id="ARBA00005417"/>
    </source>
</evidence>
<reference evidence="11" key="1">
    <citation type="submission" date="2016-10" db="EMBL/GenBank/DDBJ databases">
        <authorList>
            <person name="Varghese N."/>
            <person name="Submissions S."/>
        </authorList>
    </citation>
    <scope>NUCLEOTIDE SEQUENCE [LARGE SCALE GENOMIC DNA]</scope>
    <source>
        <strain evidence="11">DSM 23664</strain>
    </source>
</reference>
<dbReference type="RefSeq" id="WP_091531682.1">
    <property type="nucleotide sequence ID" value="NZ_FOLT01000020.1"/>
</dbReference>
<keyword evidence="11" id="KW-1185">Reference proteome</keyword>
<gene>
    <name evidence="10" type="ORF">SAMN04488102_1209</name>
</gene>
<feature type="domain" description="ABC transporter" evidence="9">
    <location>
        <begin position="4"/>
        <end position="245"/>
    </location>
</feature>
<evidence type="ECO:0000256" key="5">
    <source>
        <dbReference type="ARBA" id="ARBA00022741"/>
    </source>
</evidence>
<dbReference type="PROSITE" id="PS50893">
    <property type="entry name" value="ABC_TRANSPORTER_2"/>
    <property type="match status" value="1"/>
</dbReference>
<dbReference type="InterPro" id="IPR003593">
    <property type="entry name" value="AAA+_ATPase"/>
</dbReference>
<accession>A0A1I1LBG0</accession>
<evidence type="ECO:0000313" key="11">
    <source>
        <dbReference type="Proteomes" id="UP000199612"/>
    </source>
</evidence>
<dbReference type="EMBL" id="FOLT01000020">
    <property type="protein sequence ID" value="SFC70359.1"/>
    <property type="molecule type" value="Genomic_DNA"/>
</dbReference>
<dbReference type="PROSITE" id="PS00211">
    <property type="entry name" value="ABC_TRANSPORTER_1"/>
    <property type="match status" value="1"/>
</dbReference>
<evidence type="ECO:0000256" key="8">
    <source>
        <dbReference type="ARBA" id="ARBA00023136"/>
    </source>
</evidence>
<keyword evidence="6 10" id="KW-0067">ATP-binding</keyword>
<dbReference type="InterPro" id="IPR003439">
    <property type="entry name" value="ABC_transporter-like_ATP-bd"/>
</dbReference>
<dbReference type="GO" id="GO:0042626">
    <property type="term" value="F:ATPase-coupled transmembrane transporter activity"/>
    <property type="evidence" value="ECO:0007669"/>
    <property type="project" value="TreeGrafter"/>
</dbReference>
<evidence type="ECO:0000259" key="9">
    <source>
        <dbReference type="PROSITE" id="PS50893"/>
    </source>
</evidence>
<evidence type="ECO:0000256" key="1">
    <source>
        <dbReference type="ARBA" id="ARBA00004202"/>
    </source>
</evidence>
<keyword evidence="5" id="KW-0547">Nucleotide-binding</keyword>
<dbReference type="GO" id="GO:0016887">
    <property type="term" value="F:ATP hydrolysis activity"/>
    <property type="evidence" value="ECO:0007669"/>
    <property type="project" value="InterPro"/>
</dbReference>
<name>A0A1I1LBG0_9LACT</name>
<organism evidence="10 11">
    <name type="scientific">Alkalibacterium subtropicum</name>
    <dbReference type="NCBI Taxonomy" id="753702"/>
    <lineage>
        <taxon>Bacteria</taxon>
        <taxon>Bacillati</taxon>
        <taxon>Bacillota</taxon>
        <taxon>Bacilli</taxon>
        <taxon>Lactobacillales</taxon>
        <taxon>Carnobacteriaceae</taxon>
        <taxon>Alkalibacterium</taxon>
    </lineage>
</organism>
<dbReference type="Proteomes" id="UP000199612">
    <property type="component" value="Unassembled WGS sequence"/>
</dbReference>
<dbReference type="OrthoDB" id="9784332at2"/>
<keyword evidence="7" id="KW-1278">Translocase</keyword>
<evidence type="ECO:0000256" key="4">
    <source>
        <dbReference type="ARBA" id="ARBA00022475"/>
    </source>
</evidence>